<dbReference type="Gene3D" id="1.10.150.60">
    <property type="entry name" value="ARID DNA-binding domain"/>
    <property type="match status" value="1"/>
</dbReference>
<keyword evidence="2 8" id="KW-0158">Chromosome</keyword>
<feature type="compositionally biased region" description="Low complexity" evidence="9">
    <location>
        <begin position="652"/>
        <end position="662"/>
    </location>
</feature>
<dbReference type="GO" id="GO:0031848">
    <property type="term" value="P:protection from non-homologous end joining at telomere"/>
    <property type="evidence" value="ECO:0007669"/>
    <property type="project" value="TreeGrafter"/>
</dbReference>
<evidence type="ECO:0000256" key="9">
    <source>
        <dbReference type="SAM" id="MobiDB-lite"/>
    </source>
</evidence>
<evidence type="ECO:0000259" key="11">
    <source>
        <dbReference type="PROSITE" id="PS51011"/>
    </source>
</evidence>
<keyword evidence="3 8" id="KW-0779">Telomere</keyword>
<name>A0AAX6MVJ4_9PEZI</name>
<feature type="compositionally biased region" description="Basic and acidic residues" evidence="9">
    <location>
        <begin position="697"/>
        <end position="708"/>
    </location>
</feature>
<evidence type="ECO:0000259" key="10">
    <source>
        <dbReference type="PROSITE" id="PS50030"/>
    </source>
</evidence>
<dbReference type="PANTHER" id="PTHR16466:SF6">
    <property type="entry name" value="TELOMERIC REPEAT-BINDING FACTOR 2-INTERACTING PROTEIN 1"/>
    <property type="match status" value="1"/>
</dbReference>
<evidence type="ECO:0000256" key="6">
    <source>
        <dbReference type="ARBA" id="ARBA00023163"/>
    </source>
</evidence>
<evidence type="ECO:0000256" key="2">
    <source>
        <dbReference type="ARBA" id="ARBA00022454"/>
    </source>
</evidence>
<dbReference type="GO" id="GO:0010833">
    <property type="term" value="P:telomere maintenance via telomere lengthening"/>
    <property type="evidence" value="ECO:0007669"/>
    <property type="project" value="UniProtKB-UniRule"/>
</dbReference>
<feature type="compositionally biased region" description="Basic and acidic residues" evidence="9">
    <location>
        <begin position="228"/>
        <end position="256"/>
    </location>
</feature>
<accession>A0AAX6MVJ4</accession>
<comment type="subcellular location">
    <subcellularLocation>
        <location evidence="8">Nucleus</location>
    </subcellularLocation>
    <subcellularLocation>
        <location evidence="8">Chromosome</location>
        <location evidence="8">Telomere</location>
    </subcellularLocation>
</comment>
<dbReference type="CDD" id="cd16100">
    <property type="entry name" value="ARID"/>
    <property type="match status" value="1"/>
</dbReference>
<keyword evidence="4" id="KW-0805">Transcription regulation</keyword>
<dbReference type="InterPro" id="IPR015010">
    <property type="entry name" value="TERF2IP_Myb"/>
</dbReference>
<dbReference type="SMART" id="SM00501">
    <property type="entry name" value="BRIGHT"/>
    <property type="match status" value="1"/>
</dbReference>
<feature type="compositionally biased region" description="Basic and acidic residues" evidence="9">
    <location>
        <begin position="564"/>
        <end position="573"/>
    </location>
</feature>
<dbReference type="InterPro" id="IPR001606">
    <property type="entry name" value="ARID_dom"/>
</dbReference>
<feature type="region of interest" description="Disordered" evidence="9">
    <location>
        <begin position="608"/>
        <end position="720"/>
    </location>
</feature>
<dbReference type="AlphaFoldDB" id="A0AAX6MVJ4"/>
<evidence type="ECO:0000256" key="3">
    <source>
        <dbReference type="ARBA" id="ARBA00022895"/>
    </source>
</evidence>
<comment type="caution">
    <text evidence="12">The sequence shown here is derived from an EMBL/GenBank/DDBJ whole genome shotgun (WGS) entry which is preliminary data.</text>
</comment>
<feature type="region of interest" description="Disordered" evidence="9">
    <location>
        <begin position="141"/>
        <end position="178"/>
    </location>
</feature>
<feature type="compositionally biased region" description="Polar residues" evidence="9">
    <location>
        <begin position="344"/>
        <end position="353"/>
    </location>
</feature>
<dbReference type="Pfam" id="PF11626">
    <property type="entry name" value="Rap1_C"/>
    <property type="match status" value="1"/>
</dbReference>
<evidence type="ECO:0000256" key="5">
    <source>
        <dbReference type="ARBA" id="ARBA00023159"/>
    </source>
</evidence>
<dbReference type="SUPFAM" id="SSF46689">
    <property type="entry name" value="Homeodomain-like"/>
    <property type="match status" value="1"/>
</dbReference>
<dbReference type="InterPro" id="IPR009057">
    <property type="entry name" value="Homeodomain-like_sf"/>
</dbReference>
<dbReference type="PROSITE" id="PS51011">
    <property type="entry name" value="ARID"/>
    <property type="match status" value="1"/>
</dbReference>
<feature type="region of interest" description="Disordered" evidence="9">
    <location>
        <begin position="470"/>
        <end position="573"/>
    </location>
</feature>
<evidence type="ECO:0000313" key="12">
    <source>
        <dbReference type="EMBL" id="KAK6956639.1"/>
    </source>
</evidence>
<evidence type="ECO:0000256" key="8">
    <source>
        <dbReference type="RuleBase" id="RU367107"/>
    </source>
</evidence>
<dbReference type="Pfam" id="PF08914">
    <property type="entry name" value="Myb_Rap1"/>
    <property type="match status" value="2"/>
</dbReference>
<comment type="similarity">
    <text evidence="1 8">Belongs to the RAP1 family.</text>
</comment>
<dbReference type="PROSITE" id="PS50030">
    <property type="entry name" value="UBA"/>
    <property type="match status" value="1"/>
</dbReference>
<feature type="compositionally biased region" description="Acidic residues" evidence="9">
    <location>
        <begin position="470"/>
        <end position="479"/>
    </location>
</feature>
<evidence type="ECO:0000256" key="4">
    <source>
        <dbReference type="ARBA" id="ARBA00023015"/>
    </source>
</evidence>
<dbReference type="Pfam" id="PF01388">
    <property type="entry name" value="ARID"/>
    <property type="match status" value="1"/>
</dbReference>
<keyword evidence="7 8" id="KW-0539">Nucleus</keyword>
<reference evidence="12 13" key="1">
    <citation type="journal article" date="2024" name="Front Chem Biol">
        <title>Unveiling the potential of Daldinia eschscholtzii MFLUCC 19-0629 through bioactivity and bioinformatics studies for enhanced sustainable agriculture production.</title>
        <authorList>
            <person name="Brooks S."/>
            <person name="Weaver J.A."/>
            <person name="Klomchit A."/>
            <person name="Alharthi S.A."/>
            <person name="Onlamun T."/>
            <person name="Nurani R."/>
            <person name="Vong T.K."/>
            <person name="Alberti F."/>
            <person name="Greco C."/>
        </authorList>
    </citation>
    <scope>NUCLEOTIDE SEQUENCE [LARGE SCALE GENOMIC DNA]</scope>
    <source>
        <strain evidence="12">MFLUCC 19-0629</strain>
    </source>
</reference>
<evidence type="ECO:0000256" key="7">
    <source>
        <dbReference type="ARBA" id="ARBA00023242"/>
    </source>
</evidence>
<organism evidence="12 13">
    <name type="scientific">Daldinia eschscholtzii</name>
    <dbReference type="NCBI Taxonomy" id="292717"/>
    <lineage>
        <taxon>Eukaryota</taxon>
        <taxon>Fungi</taxon>
        <taxon>Dikarya</taxon>
        <taxon>Ascomycota</taxon>
        <taxon>Pezizomycotina</taxon>
        <taxon>Sordariomycetes</taxon>
        <taxon>Xylariomycetidae</taxon>
        <taxon>Xylariales</taxon>
        <taxon>Hypoxylaceae</taxon>
        <taxon>Daldinia</taxon>
    </lineage>
</organism>
<dbReference type="Gene3D" id="1.10.10.2170">
    <property type="match status" value="1"/>
</dbReference>
<dbReference type="CDD" id="cd11655">
    <property type="entry name" value="rap1_myb-like"/>
    <property type="match status" value="1"/>
</dbReference>
<comment type="function">
    <text evidence="8">Involved in the regulation of telomere length, clustering and has a specific role in telomere position effect (TPE).</text>
</comment>
<evidence type="ECO:0000256" key="1">
    <source>
        <dbReference type="ARBA" id="ARBA00010467"/>
    </source>
</evidence>
<dbReference type="InterPro" id="IPR021661">
    <property type="entry name" value="Rap1_C"/>
</dbReference>
<feature type="domain" description="ARID" evidence="11">
    <location>
        <begin position="372"/>
        <end position="462"/>
    </location>
</feature>
<dbReference type="Gene3D" id="1.10.10.60">
    <property type="entry name" value="Homeodomain-like"/>
    <property type="match status" value="2"/>
</dbReference>
<sequence>MIQNNGGQVVSLEKNADYLIADHFKKNTCPPGSYSYEWIEQSCKAGVLKDPENYLCVPARQKGSQPPNSTGTLKAAKGTRVKFTAEDDLILKKWVARNERQGEGLQGNRIYQALEAEYPHHPWQSWRDRWVRHLQYHPRLEESDRTPSPPPTKQTAEDPVHASPKTPGSLGRRVPTRTAAAVQERVKFTEEGDRALMRHVVESMRHGKATQGIEPFGELASGFPQRTEQSRRSRRVQDLEPQSRRQLTREELERGAQGEPEEESEQLFEAGINTGTEVGRLHKVSTPQDSPPAHSSLHARNNRLRMDDAEAPHISHGTDEAQTAAEDNAVSNQAKDRQHPHAELQTTPQTYVQDSEEVVTDPDPDQPFTADMSMKDQFLRDYQIYAKTTGLQFVPWITIRGRTFDLWSLWDAVASQKMDPSERDWQQIAEKLGFNWVQHETVHDEIRKCYEKYLAEFEEVWEDFDAYTENDSADDEDENGLNTNDPLLPLPSSIPSLKRSFDAQHSSSDHTYPERSPKRRRIDRGTEIPSTPDHKNGTSNLRSQARNETPFGVRRSTQRAIGTRTEENESRDTVPKLPVFETQENFQMESQCNVTPSQQLHRESDAISPDLADASPTPKVGAQVADLGTPTPKRVIRTPFREDSDDEAVEATTTSYNNNTYTRVTSIAETKRRSLPKSYAQQSPPRVGASTSVASRNHVEPSRSERHQPSRRLNPPKETPEDVIDRFCSLGYPRDIVLQALRATTWRLGDAGQVMEILKRGEELPQRTHGVWTLRDDEALKLVTSDERSMDDKEKRKCERARKRLEKKHGLELMELRRKYLWEVV</sequence>
<feature type="compositionally biased region" description="Acidic residues" evidence="9">
    <location>
        <begin position="354"/>
        <end position="364"/>
    </location>
</feature>
<dbReference type="InterPro" id="IPR036431">
    <property type="entry name" value="ARID_dom_sf"/>
</dbReference>
<dbReference type="InterPro" id="IPR038104">
    <property type="entry name" value="Rap1_C_sf"/>
</dbReference>
<keyword evidence="13" id="KW-1185">Reference proteome</keyword>
<dbReference type="GO" id="GO:0070187">
    <property type="term" value="C:shelterin complex"/>
    <property type="evidence" value="ECO:0007669"/>
    <property type="project" value="TreeGrafter"/>
</dbReference>
<dbReference type="PANTHER" id="PTHR16466">
    <property type="entry name" value="TELOMERE REPEAT-BINDING FACTOR 2-INTERACTING PROTEIN 1"/>
    <property type="match status" value="1"/>
</dbReference>
<feature type="compositionally biased region" description="Low complexity" evidence="9">
    <location>
        <begin position="486"/>
        <end position="497"/>
    </location>
</feature>
<gene>
    <name evidence="12" type="ORF">Daesc_001918</name>
</gene>
<dbReference type="GO" id="GO:0042162">
    <property type="term" value="F:telomeric DNA binding"/>
    <property type="evidence" value="ECO:0007669"/>
    <property type="project" value="TreeGrafter"/>
</dbReference>
<feature type="domain" description="UBA" evidence="10">
    <location>
        <begin position="718"/>
        <end position="761"/>
    </location>
</feature>
<keyword evidence="6" id="KW-0804">Transcription</keyword>
<dbReference type="InterPro" id="IPR009060">
    <property type="entry name" value="UBA-like_sf"/>
</dbReference>
<dbReference type="InterPro" id="IPR015940">
    <property type="entry name" value="UBA"/>
</dbReference>
<feature type="region of interest" description="Disordered" evidence="9">
    <location>
        <begin position="206"/>
        <end position="266"/>
    </location>
</feature>
<dbReference type="Proteomes" id="UP001369815">
    <property type="component" value="Unassembled WGS sequence"/>
</dbReference>
<dbReference type="SMART" id="SM01014">
    <property type="entry name" value="ARID"/>
    <property type="match status" value="1"/>
</dbReference>
<feature type="compositionally biased region" description="Polar residues" evidence="9">
    <location>
        <begin position="537"/>
        <end position="547"/>
    </location>
</feature>
<evidence type="ECO:0000313" key="13">
    <source>
        <dbReference type="Proteomes" id="UP001369815"/>
    </source>
</evidence>
<dbReference type="SUPFAM" id="SSF46934">
    <property type="entry name" value="UBA-like"/>
    <property type="match status" value="1"/>
</dbReference>
<comment type="subunit">
    <text evidence="8">Homodimer.</text>
</comment>
<protein>
    <recommendedName>
        <fullName evidence="8">DNA-binding protein RAP1</fullName>
    </recommendedName>
</protein>
<dbReference type="SUPFAM" id="SSF46774">
    <property type="entry name" value="ARID-like"/>
    <property type="match status" value="1"/>
</dbReference>
<feature type="compositionally biased region" description="Polar residues" evidence="9">
    <location>
        <begin position="679"/>
        <end position="695"/>
    </location>
</feature>
<feature type="region of interest" description="Disordered" evidence="9">
    <location>
        <begin position="314"/>
        <end position="367"/>
    </location>
</feature>
<dbReference type="EMBL" id="JBANMG010000002">
    <property type="protein sequence ID" value="KAK6956639.1"/>
    <property type="molecule type" value="Genomic_DNA"/>
</dbReference>
<keyword evidence="5" id="KW-0010">Activator</keyword>
<dbReference type="InterPro" id="IPR039595">
    <property type="entry name" value="TE2IP/Rap1"/>
</dbReference>
<proteinExistence type="inferred from homology"/>
<feature type="compositionally biased region" description="Basic and acidic residues" evidence="9">
    <location>
        <begin position="499"/>
        <end position="516"/>
    </location>
</feature>